<evidence type="ECO:0000313" key="3">
    <source>
        <dbReference type="Proteomes" id="UP001605918"/>
    </source>
</evidence>
<feature type="signal peptide" evidence="1">
    <location>
        <begin position="1"/>
        <end position="19"/>
    </location>
</feature>
<sequence length="79" mass="8604">MKRIGLAILCSALATSAIAAPKNCEVLRKEIEIKIQAKAIPSYTLEIITAEEAKQHDSAMIVGSCENGTKRIIYQKNDS</sequence>
<proteinExistence type="predicted"/>
<dbReference type="Proteomes" id="UP001605918">
    <property type="component" value="Unassembled WGS sequence"/>
</dbReference>
<accession>A0ABW7DAE6</accession>
<organism evidence="2 3">
    <name type="scientific">Pseudomonas retamae</name>
    <dbReference type="NCBI Taxonomy" id="702110"/>
    <lineage>
        <taxon>Bacteria</taxon>
        <taxon>Pseudomonadati</taxon>
        <taxon>Pseudomonadota</taxon>
        <taxon>Gammaproteobacteria</taxon>
        <taxon>Pseudomonadales</taxon>
        <taxon>Pseudomonadaceae</taxon>
        <taxon>Pseudomonas</taxon>
    </lineage>
</organism>
<name>A0ABW7DAE6_9PSED</name>
<keyword evidence="1" id="KW-0732">Signal</keyword>
<feature type="chain" id="PRO_5045144642" evidence="1">
    <location>
        <begin position="20"/>
        <end position="79"/>
    </location>
</feature>
<comment type="caution">
    <text evidence="2">The sequence shown here is derived from an EMBL/GenBank/DDBJ whole genome shotgun (WGS) entry which is preliminary data.</text>
</comment>
<dbReference type="Pfam" id="PF06649">
    <property type="entry name" value="DUF1161"/>
    <property type="match status" value="1"/>
</dbReference>
<dbReference type="RefSeq" id="WP_394504953.1">
    <property type="nucleotide sequence ID" value="NZ_JBIEIL010000003.1"/>
</dbReference>
<dbReference type="EMBL" id="JBIEIL010000003">
    <property type="protein sequence ID" value="MFG6204461.1"/>
    <property type="molecule type" value="Genomic_DNA"/>
</dbReference>
<evidence type="ECO:0000256" key="1">
    <source>
        <dbReference type="SAM" id="SignalP"/>
    </source>
</evidence>
<reference evidence="2 3" key="1">
    <citation type="submission" date="2024-10" db="EMBL/GenBank/DDBJ databases">
        <title>Whole genome of Pseudomonas sp Strain RB5.</title>
        <authorList>
            <person name="Selami N."/>
        </authorList>
    </citation>
    <scope>NUCLEOTIDE SEQUENCE [LARGE SCALE GENOMIC DNA]</scope>
    <source>
        <strain evidence="2 3">RB5</strain>
    </source>
</reference>
<gene>
    <name evidence="2" type="ORF">ACGSLL_08810</name>
</gene>
<dbReference type="InterPro" id="IPR010595">
    <property type="entry name" value="DUF1161"/>
</dbReference>
<protein>
    <submittedName>
        <fullName evidence="2">DUF1161 domain-containing protein</fullName>
    </submittedName>
</protein>
<evidence type="ECO:0000313" key="2">
    <source>
        <dbReference type="EMBL" id="MFG6204461.1"/>
    </source>
</evidence>
<keyword evidence="3" id="KW-1185">Reference proteome</keyword>